<proteinExistence type="inferred from homology"/>
<comment type="similarity">
    <text evidence="1">Belongs to the cytochrome P450 family.</text>
</comment>
<dbReference type="PANTHER" id="PTHR46696">
    <property type="entry name" value="P450, PUTATIVE (EUROFUNG)-RELATED"/>
    <property type="match status" value="1"/>
</dbReference>
<dbReference type="SUPFAM" id="SSF48264">
    <property type="entry name" value="Cytochrome P450"/>
    <property type="match status" value="1"/>
</dbReference>
<reference evidence="4" key="1">
    <citation type="submission" date="2023-07" db="EMBL/GenBank/DDBJ databases">
        <title>30 novel species of actinomycetes from the DSMZ collection.</title>
        <authorList>
            <person name="Nouioui I."/>
        </authorList>
    </citation>
    <scope>NUCLEOTIDE SEQUENCE [LARGE SCALE GENOMIC DNA]</scope>
    <source>
        <strain evidence="4">DSM 44743</strain>
    </source>
</reference>
<sequence>MSISENDVSVRRPPAADGPAPDVAPASSGPPPPSPDHAEAPRLHGPEAERDPVALFARLRALGPVAPVLLEGDVPAWFVSGPRELRQVMGRPEWFSRDCRRWNHRDRIGADHPLRPHVTWTPALAFAEGAEHRARVDAIGDALAAVDLIDLRDLSHRVAGHLVDRFAGRGRADLVVDYARQVPARVLARLYGIAEDSAPIADLVAATGAGPARRRLHGHLVELLRDRRRLPRADVPSRLASHRRAASTEEVALDLLLISTAWQTSTADWIADTLRLILVDAAFAADLGAGRITVSRALDEVLWRDTPARNILGRWAVQDCELGGRRIRRGDLLVVGLAAAGMDRPAGERPRLFFGHGEQGCPHPAPRMAATIAGTAVEVLLDRLPDMWSTPPPHGSDRRPSPWAGGPLHLPVTFDPRRT</sequence>
<comment type="caution">
    <text evidence="3">The sequence shown here is derived from an EMBL/GenBank/DDBJ whole genome shotgun (WGS) entry which is preliminary data.</text>
</comment>
<gene>
    <name evidence="3" type="ORF">RM479_09470</name>
</gene>
<accession>A0ABU2M9K2</accession>
<name>A0ABU2M9K2_9ACTN</name>
<feature type="region of interest" description="Disordered" evidence="2">
    <location>
        <begin position="1"/>
        <end position="44"/>
    </location>
</feature>
<dbReference type="PANTHER" id="PTHR46696:SF1">
    <property type="entry name" value="CYTOCHROME P450 YJIB-RELATED"/>
    <property type="match status" value="1"/>
</dbReference>
<dbReference type="InterPro" id="IPR036396">
    <property type="entry name" value="Cyt_P450_sf"/>
</dbReference>
<keyword evidence="4" id="KW-1185">Reference proteome</keyword>
<protein>
    <submittedName>
        <fullName evidence="3">Cytochrome P450</fullName>
    </submittedName>
</protein>
<dbReference type="PRINTS" id="PR00359">
    <property type="entry name" value="BP450"/>
</dbReference>
<dbReference type="Proteomes" id="UP001183390">
    <property type="component" value="Unassembled WGS sequence"/>
</dbReference>
<dbReference type="RefSeq" id="WP_311511360.1">
    <property type="nucleotide sequence ID" value="NZ_JAVREP010000005.1"/>
</dbReference>
<evidence type="ECO:0000256" key="2">
    <source>
        <dbReference type="SAM" id="MobiDB-lite"/>
    </source>
</evidence>
<feature type="region of interest" description="Disordered" evidence="2">
    <location>
        <begin position="386"/>
        <end position="419"/>
    </location>
</feature>
<organism evidence="3 4">
    <name type="scientific">Nocardiopsis lambiniae</name>
    <dbReference type="NCBI Taxonomy" id="3075539"/>
    <lineage>
        <taxon>Bacteria</taxon>
        <taxon>Bacillati</taxon>
        <taxon>Actinomycetota</taxon>
        <taxon>Actinomycetes</taxon>
        <taxon>Streptosporangiales</taxon>
        <taxon>Nocardiopsidaceae</taxon>
        <taxon>Nocardiopsis</taxon>
    </lineage>
</organism>
<dbReference type="EMBL" id="JAVREP010000005">
    <property type="protein sequence ID" value="MDT0328641.1"/>
    <property type="molecule type" value="Genomic_DNA"/>
</dbReference>
<feature type="compositionally biased region" description="Low complexity" evidence="2">
    <location>
        <begin position="13"/>
        <end position="27"/>
    </location>
</feature>
<dbReference type="Gene3D" id="1.10.630.10">
    <property type="entry name" value="Cytochrome P450"/>
    <property type="match status" value="1"/>
</dbReference>
<evidence type="ECO:0000313" key="3">
    <source>
        <dbReference type="EMBL" id="MDT0328641.1"/>
    </source>
</evidence>
<dbReference type="InterPro" id="IPR002397">
    <property type="entry name" value="Cyt_P450_B"/>
</dbReference>
<evidence type="ECO:0000256" key="1">
    <source>
        <dbReference type="ARBA" id="ARBA00010617"/>
    </source>
</evidence>
<evidence type="ECO:0000313" key="4">
    <source>
        <dbReference type="Proteomes" id="UP001183390"/>
    </source>
</evidence>